<dbReference type="Proteomes" id="UP001149813">
    <property type="component" value="Unassembled WGS sequence"/>
</dbReference>
<gene>
    <name evidence="2" type="ORF">LPJ53_003609</name>
</gene>
<dbReference type="OrthoDB" id="5553581at2759"/>
<dbReference type="EMBL" id="JANBOJ010000141">
    <property type="protein sequence ID" value="KAJ1721920.1"/>
    <property type="molecule type" value="Genomic_DNA"/>
</dbReference>
<keyword evidence="3" id="KW-1185">Reference proteome</keyword>
<evidence type="ECO:0000313" key="2">
    <source>
        <dbReference type="EMBL" id="KAJ1721920.1"/>
    </source>
</evidence>
<accession>A0A9W7Y1P2</accession>
<sequence>MDGRLSGLIPRIFRSGKGDSEGSGVRQPRLLRRRQRKHSSAADEAQASRRVSAAHSATSVATAVEAGTEPHSQRQQKRLLPEAPGQMPRATRPLETSTGRQLSWADCGSFGGSVTSSSESSSDVFWRQHDRTMSVGGDSDGDTCGGREIIDAMVDDMLGAGGIGGWHVVDGSGTFNDVLGSGSAVHPMVMAFARAHMADAYVCLGVEHVWLAVLQGVAAMLRTLEKPGVRKAELPAGDSACCETQQDVWMALRESSEVPAAFGDGAVRVFGAHVHERHAVHSGRGAAPLAMAAAAAAGGSSSNSVPGAAVERGCVYHGGRALAWQPQRRQTNPAWVAGLGGGPGVRGLALTGTLAGWSSLCALSRQLKDAYSGRLRAFDWWLHRVHLLCRDLADYFAAQDEFDASGVPEAWRKWVGMALFDGHSGGKRGVRMDGWLGALFSVDCHGAPVHSRVRWAVEWEALPSGVDLLSLGGRRVNLFSGFVGVQMLERDSAALAAAAGVRREAARTLTPSQEDLAVDEALLAAVYDGLVMPPSNRAFAPLVGWALDR</sequence>
<evidence type="ECO:0000256" key="1">
    <source>
        <dbReference type="SAM" id="MobiDB-lite"/>
    </source>
</evidence>
<comment type="caution">
    <text evidence="2">The sequence shown here is derived from an EMBL/GenBank/DDBJ whole genome shotgun (WGS) entry which is preliminary data.</text>
</comment>
<feature type="compositionally biased region" description="Low complexity" evidence="1">
    <location>
        <begin position="48"/>
        <end position="66"/>
    </location>
</feature>
<dbReference type="AlphaFoldDB" id="A0A9W7Y1P2"/>
<evidence type="ECO:0000313" key="3">
    <source>
        <dbReference type="Proteomes" id="UP001149813"/>
    </source>
</evidence>
<feature type="compositionally biased region" description="Basic residues" evidence="1">
    <location>
        <begin position="29"/>
        <end position="39"/>
    </location>
</feature>
<protein>
    <submittedName>
        <fullName evidence="2">Uncharacterized protein</fullName>
    </submittedName>
</protein>
<name>A0A9W7Y1P2_9FUNG</name>
<proteinExistence type="predicted"/>
<organism evidence="2 3">
    <name type="scientific">Coemansia erecta</name>
    <dbReference type="NCBI Taxonomy" id="147472"/>
    <lineage>
        <taxon>Eukaryota</taxon>
        <taxon>Fungi</taxon>
        <taxon>Fungi incertae sedis</taxon>
        <taxon>Zoopagomycota</taxon>
        <taxon>Kickxellomycotina</taxon>
        <taxon>Kickxellomycetes</taxon>
        <taxon>Kickxellales</taxon>
        <taxon>Kickxellaceae</taxon>
        <taxon>Coemansia</taxon>
    </lineage>
</organism>
<feature type="region of interest" description="Disordered" evidence="1">
    <location>
        <begin position="1"/>
        <end position="98"/>
    </location>
</feature>
<reference evidence="2" key="1">
    <citation type="submission" date="2022-07" db="EMBL/GenBank/DDBJ databases">
        <title>Phylogenomic reconstructions and comparative analyses of Kickxellomycotina fungi.</title>
        <authorList>
            <person name="Reynolds N.K."/>
            <person name="Stajich J.E."/>
            <person name="Barry K."/>
            <person name="Grigoriev I.V."/>
            <person name="Crous P."/>
            <person name="Smith M.E."/>
        </authorList>
    </citation>
    <scope>NUCLEOTIDE SEQUENCE</scope>
    <source>
        <strain evidence="2">NBRC 32514</strain>
    </source>
</reference>